<accession>A0A6S7G5Y3</accession>
<organism evidence="2 3">
    <name type="scientific">Paramuricea clavata</name>
    <name type="common">Red gorgonian</name>
    <name type="synonym">Violescent sea-whip</name>
    <dbReference type="NCBI Taxonomy" id="317549"/>
    <lineage>
        <taxon>Eukaryota</taxon>
        <taxon>Metazoa</taxon>
        <taxon>Cnidaria</taxon>
        <taxon>Anthozoa</taxon>
        <taxon>Octocorallia</taxon>
        <taxon>Malacalcyonacea</taxon>
        <taxon>Plexauridae</taxon>
        <taxon>Paramuricea</taxon>
    </lineage>
</organism>
<name>A0A6S7G5Y3_PARCT</name>
<evidence type="ECO:0000313" key="3">
    <source>
        <dbReference type="Proteomes" id="UP001152795"/>
    </source>
</evidence>
<evidence type="ECO:0000256" key="1">
    <source>
        <dbReference type="SAM" id="MobiDB-lite"/>
    </source>
</evidence>
<dbReference type="AlphaFoldDB" id="A0A6S7G5Y3"/>
<gene>
    <name evidence="2" type="ORF">PACLA_8A029958</name>
</gene>
<feature type="compositionally biased region" description="Low complexity" evidence="1">
    <location>
        <begin position="1"/>
        <end position="26"/>
    </location>
</feature>
<comment type="caution">
    <text evidence="2">The sequence shown here is derived from an EMBL/GenBank/DDBJ whole genome shotgun (WGS) entry which is preliminary data.</text>
</comment>
<sequence length="63" mass="6669">MAGLIPSSLCDQPSSSSKSDEPISASRLKMRPQNSSTCPAESPEDGEPSQSKGYRLVDLKSLS</sequence>
<proteinExistence type="predicted"/>
<feature type="region of interest" description="Disordered" evidence="1">
    <location>
        <begin position="1"/>
        <end position="63"/>
    </location>
</feature>
<dbReference type="Proteomes" id="UP001152795">
    <property type="component" value="Unassembled WGS sequence"/>
</dbReference>
<reference evidence="2" key="1">
    <citation type="submission" date="2020-04" db="EMBL/GenBank/DDBJ databases">
        <authorList>
            <person name="Alioto T."/>
            <person name="Alioto T."/>
            <person name="Gomez Garrido J."/>
        </authorList>
    </citation>
    <scope>NUCLEOTIDE SEQUENCE</scope>
    <source>
        <strain evidence="2">A484AB</strain>
    </source>
</reference>
<keyword evidence="3" id="KW-1185">Reference proteome</keyword>
<protein>
    <submittedName>
        <fullName evidence="2">Uncharacterized protein</fullName>
    </submittedName>
</protein>
<dbReference type="EMBL" id="CACRXK020000953">
    <property type="protein sequence ID" value="CAB3986013.1"/>
    <property type="molecule type" value="Genomic_DNA"/>
</dbReference>
<evidence type="ECO:0000313" key="2">
    <source>
        <dbReference type="EMBL" id="CAB3986013.1"/>
    </source>
</evidence>